<gene>
    <name evidence="1" type="ORF">CWS01_06985</name>
</gene>
<reference evidence="1 2" key="1">
    <citation type="journal article" date="2003" name="Int. J. Syst. Evol. Microbiol.">
        <title>Bacillus nealsonii sp. nov., isolated from a spacecraft-assembly facility, whose spores are gamma-radiation resistant.</title>
        <authorList>
            <person name="Venkateswaran K."/>
            <person name="Kempf M."/>
            <person name="Chen F."/>
            <person name="Satomi M."/>
            <person name="Nicholson W."/>
            <person name="Kern R."/>
        </authorList>
    </citation>
    <scope>NUCLEOTIDE SEQUENCE [LARGE SCALE GENOMIC DNA]</scope>
    <source>
        <strain evidence="1 2">FO-92</strain>
    </source>
</reference>
<protein>
    <submittedName>
        <fullName evidence="1">Uncharacterized protein</fullName>
    </submittedName>
</protein>
<proteinExistence type="predicted"/>
<sequence length="60" mass="6959">MNMELLKKMSTELNGRTFDPALEEQLALYAQDFQPVLDELREVSKQFLLALEPAPVYFPE</sequence>
<dbReference type="EMBL" id="PISE01000014">
    <property type="protein sequence ID" value="PKG24356.1"/>
    <property type="molecule type" value="Genomic_DNA"/>
</dbReference>
<dbReference type="RefSeq" id="WP_101176480.1">
    <property type="nucleotide sequence ID" value="NZ_PISE01000014.1"/>
</dbReference>
<dbReference type="Proteomes" id="UP000233375">
    <property type="component" value="Unassembled WGS sequence"/>
</dbReference>
<evidence type="ECO:0000313" key="1">
    <source>
        <dbReference type="EMBL" id="PKG24356.1"/>
    </source>
</evidence>
<name>A0A2N0Z4B7_9BACI</name>
<comment type="caution">
    <text evidence="1">The sequence shown here is derived from an EMBL/GenBank/DDBJ whole genome shotgun (WGS) entry which is preliminary data.</text>
</comment>
<dbReference type="OrthoDB" id="2936138at2"/>
<keyword evidence="2" id="KW-1185">Reference proteome</keyword>
<dbReference type="AlphaFoldDB" id="A0A2N0Z4B7"/>
<accession>A0A2N0Z4B7</accession>
<organism evidence="1 2">
    <name type="scientific">Niallia nealsonii</name>
    <dbReference type="NCBI Taxonomy" id="115979"/>
    <lineage>
        <taxon>Bacteria</taxon>
        <taxon>Bacillati</taxon>
        <taxon>Bacillota</taxon>
        <taxon>Bacilli</taxon>
        <taxon>Bacillales</taxon>
        <taxon>Bacillaceae</taxon>
        <taxon>Niallia</taxon>
    </lineage>
</organism>
<evidence type="ECO:0000313" key="2">
    <source>
        <dbReference type="Proteomes" id="UP000233375"/>
    </source>
</evidence>